<keyword evidence="1" id="KW-1133">Transmembrane helix</keyword>
<dbReference type="EMBL" id="JAQQKX010000006">
    <property type="protein sequence ID" value="MDC7683479.1"/>
    <property type="molecule type" value="Genomic_DNA"/>
</dbReference>
<feature type="transmembrane region" description="Helical" evidence="1">
    <location>
        <begin position="24"/>
        <end position="42"/>
    </location>
</feature>
<dbReference type="RefSeq" id="WP_272747947.1">
    <property type="nucleotide sequence ID" value="NZ_JAQQKX010000006.1"/>
</dbReference>
<name>A0ABT5HTV7_9CAUL</name>
<organism evidence="2 3">
    <name type="scientific">Asticcacaulis aquaticus</name>
    <dbReference type="NCBI Taxonomy" id="2984212"/>
    <lineage>
        <taxon>Bacteria</taxon>
        <taxon>Pseudomonadati</taxon>
        <taxon>Pseudomonadota</taxon>
        <taxon>Alphaproteobacteria</taxon>
        <taxon>Caulobacterales</taxon>
        <taxon>Caulobacteraceae</taxon>
        <taxon>Asticcacaulis</taxon>
    </lineage>
</organism>
<comment type="caution">
    <text evidence="2">The sequence shown here is derived from an EMBL/GenBank/DDBJ whole genome shotgun (WGS) entry which is preliminary data.</text>
</comment>
<sequence length="164" mass="18147">MAKQSMLIRLRNWFTDWSEDKTRAVLNVTLAVLTGLLLGLVLDTVFRQIGNYIFPPPPTFDMASPEDIRTLLDTVPADAYIIKLVSWTLGTFGGGYIAVRMARTGAFPAWLTGILLVASYMIHMSIIPHPNWVVMICLPLCAVSAYGAGLLGNYVTLMRLRQTA</sequence>
<reference evidence="2 3" key="1">
    <citation type="submission" date="2023-01" db="EMBL/GenBank/DDBJ databases">
        <title>Novel species of the genus Asticcacaulis isolated from rivers.</title>
        <authorList>
            <person name="Lu H."/>
        </authorList>
    </citation>
    <scope>NUCLEOTIDE SEQUENCE [LARGE SCALE GENOMIC DNA]</scope>
    <source>
        <strain evidence="2 3">BYS171W</strain>
    </source>
</reference>
<dbReference type="Proteomes" id="UP001214854">
    <property type="component" value="Unassembled WGS sequence"/>
</dbReference>
<protein>
    <submittedName>
        <fullName evidence="2">Uncharacterized protein</fullName>
    </submittedName>
</protein>
<keyword evidence="3" id="KW-1185">Reference proteome</keyword>
<gene>
    <name evidence="2" type="ORF">PQU92_09345</name>
</gene>
<evidence type="ECO:0000256" key="1">
    <source>
        <dbReference type="SAM" id="Phobius"/>
    </source>
</evidence>
<keyword evidence="1" id="KW-0472">Membrane</keyword>
<evidence type="ECO:0000313" key="3">
    <source>
        <dbReference type="Proteomes" id="UP001214854"/>
    </source>
</evidence>
<keyword evidence="1" id="KW-0812">Transmembrane</keyword>
<feature type="transmembrane region" description="Helical" evidence="1">
    <location>
        <begin position="106"/>
        <end position="126"/>
    </location>
</feature>
<feature type="transmembrane region" description="Helical" evidence="1">
    <location>
        <begin position="132"/>
        <end position="155"/>
    </location>
</feature>
<proteinExistence type="predicted"/>
<feature type="transmembrane region" description="Helical" evidence="1">
    <location>
        <begin position="80"/>
        <end position="99"/>
    </location>
</feature>
<accession>A0ABT5HTV7</accession>
<evidence type="ECO:0000313" key="2">
    <source>
        <dbReference type="EMBL" id="MDC7683479.1"/>
    </source>
</evidence>